<evidence type="ECO:0000256" key="1">
    <source>
        <dbReference type="SAM" id="MobiDB-lite"/>
    </source>
</evidence>
<organism evidence="2 3">
    <name type="scientific">Hibiscus sabdariffa</name>
    <name type="common">roselle</name>
    <dbReference type="NCBI Taxonomy" id="183260"/>
    <lineage>
        <taxon>Eukaryota</taxon>
        <taxon>Viridiplantae</taxon>
        <taxon>Streptophyta</taxon>
        <taxon>Embryophyta</taxon>
        <taxon>Tracheophyta</taxon>
        <taxon>Spermatophyta</taxon>
        <taxon>Magnoliopsida</taxon>
        <taxon>eudicotyledons</taxon>
        <taxon>Gunneridae</taxon>
        <taxon>Pentapetalae</taxon>
        <taxon>rosids</taxon>
        <taxon>malvids</taxon>
        <taxon>Malvales</taxon>
        <taxon>Malvaceae</taxon>
        <taxon>Malvoideae</taxon>
        <taxon>Hibiscus</taxon>
    </lineage>
</organism>
<dbReference type="Proteomes" id="UP001396334">
    <property type="component" value="Unassembled WGS sequence"/>
</dbReference>
<reference evidence="2 3" key="1">
    <citation type="journal article" date="2024" name="G3 (Bethesda)">
        <title>Genome assembly of Hibiscus sabdariffa L. provides insights into metabolisms of medicinal natural products.</title>
        <authorList>
            <person name="Kim T."/>
        </authorList>
    </citation>
    <scope>NUCLEOTIDE SEQUENCE [LARGE SCALE GENOMIC DNA]</scope>
    <source>
        <strain evidence="2">TK-2024</strain>
        <tissue evidence="2">Old leaves</tissue>
    </source>
</reference>
<protein>
    <submittedName>
        <fullName evidence="2">Uncharacterized protein</fullName>
    </submittedName>
</protein>
<evidence type="ECO:0000313" key="3">
    <source>
        <dbReference type="Proteomes" id="UP001396334"/>
    </source>
</evidence>
<proteinExistence type="predicted"/>
<feature type="compositionally biased region" description="Basic and acidic residues" evidence="1">
    <location>
        <begin position="47"/>
        <end position="58"/>
    </location>
</feature>
<feature type="compositionally biased region" description="Polar residues" evidence="1">
    <location>
        <begin position="32"/>
        <end position="43"/>
    </location>
</feature>
<keyword evidence="3" id="KW-1185">Reference proteome</keyword>
<feature type="compositionally biased region" description="Basic residues" evidence="1">
    <location>
        <begin position="13"/>
        <end position="31"/>
    </location>
</feature>
<accession>A0ABR2S9R7</accession>
<gene>
    <name evidence="2" type="ORF">V6N11_011949</name>
</gene>
<name>A0ABR2S9R7_9ROSI</name>
<sequence length="92" mass="10235">MGVANDDGGAGGARRRRRSRRLFKKPNHKTKPTQQHSPKNNNGGCCEGKRRWCEQRTRENRRKPRGFGDGSQGQRLGSVKGKVGFDRGSKGS</sequence>
<feature type="compositionally biased region" description="Basic and acidic residues" evidence="1">
    <location>
        <begin position="83"/>
        <end position="92"/>
    </location>
</feature>
<dbReference type="EMBL" id="JBBPBN010000016">
    <property type="protein sequence ID" value="KAK9021990.1"/>
    <property type="molecule type" value="Genomic_DNA"/>
</dbReference>
<comment type="caution">
    <text evidence="2">The sequence shown here is derived from an EMBL/GenBank/DDBJ whole genome shotgun (WGS) entry which is preliminary data.</text>
</comment>
<feature type="region of interest" description="Disordered" evidence="1">
    <location>
        <begin position="1"/>
        <end position="92"/>
    </location>
</feature>
<evidence type="ECO:0000313" key="2">
    <source>
        <dbReference type="EMBL" id="KAK9021990.1"/>
    </source>
</evidence>